<evidence type="ECO:0000256" key="1">
    <source>
        <dbReference type="SAM" id="MobiDB-lite"/>
    </source>
</evidence>
<evidence type="ECO:0000313" key="2">
    <source>
        <dbReference type="EMBL" id="KAK4020077.1"/>
    </source>
</evidence>
<organism evidence="2 3">
    <name type="scientific">Daphnia magna</name>
    <dbReference type="NCBI Taxonomy" id="35525"/>
    <lineage>
        <taxon>Eukaryota</taxon>
        <taxon>Metazoa</taxon>
        <taxon>Ecdysozoa</taxon>
        <taxon>Arthropoda</taxon>
        <taxon>Crustacea</taxon>
        <taxon>Branchiopoda</taxon>
        <taxon>Diplostraca</taxon>
        <taxon>Cladocera</taxon>
        <taxon>Anomopoda</taxon>
        <taxon>Daphniidae</taxon>
        <taxon>Daphnia</taxon>
    </lineage>
</organism>
<keyword evidence="3" id="KW-1185">Reference proteome</keyword>
<feature type="region of interest" description="Disordered" evidence="1">
    <location>
        <begin position="97"/>
        <end position="124"/>
    </location>
</feature>
<proteinExistence type="predicted"/>
<accession>A0ABR0A4L2</accession>
<dbReference type="Proteomes" id="UP001234178">
    <property type="component" value="Unassembled WGS sequence"/>
</dbReference>
<reference evidence="2 3" key="1">
    <citation type="journal article" date="2023" name="Nucleic Acids Res.">
        <title>The hologenome of Daphnia magna reveals possible DNA methylation and microbiome-mediated evolution of the host genome.</title>
        <authorList>
            <person name="Chaturvedi A."/>
            <person name="Li X."/>
            <person name="Dhandapani V."/>
            <person name="Marshall H."/>
            <person name="Kissane S."/>
            <person name="Cuenca-Cambronero M."/>
            <person name="Asole G."/>
            <person name="Calvet F."/>
            <person name="Ruiz-Romero M."/>
            <person name="Marangio P."/>
            <person name="Guigo R."/>
            <person name="Rago D."/>
            <person name="Mirbahai L."/>
            <person name="Eastwood N."/>
            <person name="Colbourne J.K."/>
            <person name="Zhou J."/>
            <person name="Mallon E."/>
            <person name="Orsini L."/>
        </authorList>
    </citation>
    <scope>NUCLEOTIDE SEQUENCE [LARGE SCALE GENOMIC DNA]</scope>
    <source>
        <strain evidence="2">LRV0_1</strain>
    </source>
</reference>
<name>A0ABR0A4L2_9CRUS</name>
<sequence>MSRGLKCGLNETLKMERHKKNRPCYQKMSYMQPKTNIRTGLALYYTVRFFLSVLSEDDVLISAHASTAYVMRYRAGCVPIWSGFEFYFRVWSGAGGQMGAGQESADKSAVSNRKFDPESAEIPP</sequence>
<gene>
    <name evidence="2" type="ORF">OUZ56_002073</name>
</gene>
<evidence type="ECO:0000313" key="3">
    <source>
        <dbReference type="Proteomes" id="UP001234178"/>
    </source>
</evidence>
<comment type="caution">
    <text evidence="2">The sequence shown here is derived from an EMBL/GenBank/DDBJ whole genome shotgun (WGS) entry which is preliminary data.</text>
</comment>
<dbReference type="EMBL" id="JAOYFB010000036">
    <property type="protein sequence ID" value="KAK4020077.1"/>
    <property type="molecule type" value="Genomic_DNA"/>
</dbReference>
<protein>
    <submittedName>
        <fullName evidence="2">Uncharacterized protein</fullName>
    </submittedName>
</protein>